<dbReference type="RefSeq" id="WP_150563905.1">
    <property type="nucleotide sequence ID" value="NZ_CABPSL010000012.1"/>
</dbReference>
<keyword evidence="2" id="KW-0547">Nucleotide-binding</keyword>
<accession>A0A5E4W8V6</accession>
<dbReference type="GO" id="GO:0016887">
    <property type="term" value="F:ATP hydrolysis activity"/>
    <property type="evidence" value="ECO:0007669"/>
    <property type="project" value="InterPro"/>
</dbReference>
<dbReference type="Pfam" id="PF13401">
    <property type="entry name" value="AAA_22"/>
    <property type="match status" value="1"/>
</dbReference>
<gene>
    <name evidence="2" type="ORF">PCE31106_03135</name>
</gene>
<keyword evidence="2" id="KW-0067">ATP-binding</keyword>
<dbReference type="SUPFAM" id="SSF52540">
    <property type="entry name" value="P-loop containing nucleoside triphosphate hydrolases"/>
    <property type="match status" value="1"/>
</dbReference>
<dbReference type="Gene3D" id="3.40.50.300">
    <property type="entry name" value="P-loop containing nucleotide triphosphate hydrolases"/>
    <property type="match status" value="1"/>
</dbReference>
<dbReference type="InterPro" id="IPR049945">
    <property type="entry name" value="AAA_22"/>
</dbReference>
<dbReference type="OrthoDB" id="8903747at2"/>
<organism evidence="2 3">
    <name type="scientific">Pandoraea cepalis</name>
    <dbReference type="NCBI Taxonomy" id="2508294"/>
    <lineage>
        <taxon>Bacteria</taxon>
        <taxon>Pseudomonadati</taxon>
        <taxon>Pseudomonadota</taxon>
        <taxon>Betaproteobacteria</taxon>
        <taxon>Burkholderiales</taxon>
        <taxon>Burkholderiaceae</taxon>
        <taxon>Pandoraea</taxon>
    </lineage>
</organism>
<dbReference type="GO" id="GO:0005524">
    <property type="term" value="F:ATP binding"/>
    <property type="evidence" value="ECO:0007669"/>
    <property type="project" value="UniProtKB-KW"/>
</dbReference>
<dbReference type="EMBL" id="CABPSL010000012">
    <property type="protein sequence ID" value="VVE21068.1"/>
    <property type="molecule type" value="Genomic_DNA"/>
</dbReference>
<feature type="domain" description="ORC1/DEAH AAA+ ATPase" evidence="1">
    <location>
        <begin position="59"/>
        <end position="191"/>
    </location>
</feature>
<evidence type="ECO:0000259" key="1">
    <source>
        <dbReference type="Pfam" id="PF13401"/>
    </source>
</evidence>
<evidence type="ECO:0000313" key="3">
    <source>
        <dbReference type="Proteomes" id="UP000384354"/>
    </source>
</evidence>
<protein>
    <submittedName>
        <fullName evidence="2">ATP-binding protein</fullName>
    </submittedName>
</protein>
<reference evidence="2 3" key="1">
    <citation type="submission" date="2019-08" db="EMBL/GenBank/DDBJ databases">
        <authorList>
            <person name="Peeters C."/>
        </authorList>
    </citation>
    <scope>NUCLEOTIDE SEQUENCE [LARGE SCALE GENOMIC DNA]</scope>
    <source>
        <strain evidence="2 3">LMG 31106</strain>
    </source>
</reference>
<dbReference type="InterPro" id="IPR027417">
    <property type="entry name" value="P-loop_NTPase"/>
</dbReference>
<proteinExistence type="predicted"/>
<dbReference type="AlphaFoldDB" id="A0A5E4W8V6"/>
<evidence type="ECO:0000313" key="2">
    <source>
        <dbReference type="EMBL" id="VVE21068.1"/>
    </source>
</evidence>
<sequence length="338" mass="38068">MRTTKPPQGPRMTLPELLQLRDEKLNVHPLIKDQVIAPTPAIKEAFDIVEDALIHYESGVCFVAESRFGKTFAINLIDTTVTQHFANVPRLRVNAKEHDHPTERALYSDLLLDLGHGSPNTGTAIARRIRVFSLMLAAAQTNASDRILLFVDEAQNWKTADFTHMRDLSNDLTRQGISLVVVLFGHHQLHTLRTELRTAKRTDLIGRFLLSPYAFHGVRSEQDLLVTLQCYDDPDIFEFPSRSGVCISSFFLPRAYDAGWRIQREAPACWDAFATFGNHRTGHDAEIGMKWVGGAIRDFLCTHMDDDGRDFQASRDAWIQAVQRSGFEATLSQDPAGL</sequence>
<dbReference type="Proteomes" id="UP000384354">
    <property type="component" value="Unassembled WGS sequence"/>
</dbReference>
<name>A0A5E4W8V6_9BURK</name>